<dbReference type="PANTHER" id="PTHR16565:SF2">
    <property type="entry name" value="APOLIPOPROTEIN C-I"/>
    <property type="match status" value="1"/>
</dbReference>
<dbReference type="GO" id="GO:0006641">
    <property type="term" value="P:triglyceride metabolic process"/>
    <property type="evidence" value="ECO:0007669"/>
    <property type="project" value="TreeGrafter"/>
</dbReference>
<sequence length="185" mass="20812">MFSPSISSISLGGYCRLRPLSSLPARRLPRLPPATRLLKGHPLSQAPKNSSAVQEQLFVFHRMIQHPCANSVHSNTTEKKRKNSVQSGAIKSDSFRSCRTEKQKRFLPLNDRKTDQEAKMKLPIAVAVLFLVLAANTEAQEAEPTIEERFATFGNQMKEFADDLSEKTKTAFEQIHQSDFAVKTR</sequence>
<keyword evidence="3" id="KW-0813">Transport</keyword>
<dbReference type="GO" id="GO:0034361">
    <property type="term" value="C:very-low-density lipoprotein particle"/>
    <property type="evidence" value="ECO:0007669"/>
    <property type="project" value="TreeGrafter"/>
</dbReference>
<evidence type="ECO:0000256" key="5">
    <source>
        <dbReference type="ARBA" id="ARBA00022729"/>
    </source>
</evidence>
<keyword evidence="9" id="KW-1185">Reference proteome</keyword>
<evidence type="ECO:0000256" key="4">
    <source>
        <dbReference type="ARBA" id="ARBA00022525"/>
    </source>
</evidence>
<evidence type="ECO:0000256" key="1">
    <source>
        <dbReference type="ARBA" id="ARBA00004613"/>
    </source>
</evidence>
<keyword evidence="4" id="KW-0964">Secreted</keyword>
<evidence type="ECO:0000256" key="7">
    <source>
        <dbReference type="SAM" id="MobiDB-lite"/>
    </source>
</evidence>
<dbReference type="Gene3D" id="4.10.260.30">
    <property type="entry name" value="Apolipoprotein C-I"/>
    <property type="match status" value="1"/>
</dbReference>
<evidence type="ECO:0000313" key="9">
    <source>
        <dbReference type="Proteomes" id="UP000824540"/>
    </source>
</evidence>
<dbReference type="GO" id="GO:0006869">
    <property type="term" value="P:lipid transport"/>
    <property type="evidence" value="ECO:0007669"/>
    <property type="project" value="UniProtKB-KW"/>
</dbReference>
<dbReference type="GO" id="GO:0050995">
    <property type="term" value="P:negative regulation of lipid catabolic process"/>
    <property type="evidence" value="ECO:0007669"/>
    <property type="project" value="TreeGrafter"/>
</dbReference>
<dbReference type="GO" id="GO:0010916">
    <property type="term" value="P:negative regulation of very-low-density lipoprotein particle clearance"/>
    <property type="evidence" value="ECO:0007669"/>
    <property type="project" value="TreeGrafter"/>
</dbReference>
<name>A0A8T2NAA0_9TELE</name>
<dbReference type="OrthoDB" id="8941712at2759"/>
<evidence type="ECO:0008006" key="10">
    <source>
        <dbReference type="Google" id="ProtNLM"/>
    </source>
</evidence>
<dbReference type="GO" id="GO:0032375">
    <property type="term" value="P:negative regulation of cholesterol transport"/>
    <property type="evidence" value="ECO:0007669"/>
    <property type="project" value="TreeGrafter"/>
</dbReference>
<evidence type="ECO:0000256" key="6">
    <source>
        <dbReference type="ARBA" id="ARBA00023055"/>
    </source>
</evidence>
<dbReference type="PANTHER" id="PTHR16565">
    <property type="entry name" value="APOLIPOPROTEIN C-I"/>
    <property type="match status" value="1"/>
</dbReference>
<evidence type="ECO:0000256" key="3">
    <source>
        <dbReference type="ARBA" id="ARBA00022448"/>
    </source>
</evidence>
<proteinExistence type="inferred from homology"/>
<keyword evidence="5" id="KW-0732">Signal</keyword>
<dbReference type="GO" id="GO:0042157">
    <property type="term" value="P:lipoprotein metabolic process"/>
    <property type="evidence" value="ECO:0007669"/>
    <property type="project" value="InterPro"/>
</dbReference>
<evidence type="ECO:0000313" key="8">
    <source>
        <dbReference type="EMBL" id="KAG9334612.1"/>
    </source>
</evidence>
<comment type="similarity">
    <text evidence="2">Belongs to the apolipoprotein C1 family.</text>
</comment>
<dbReference type="GO" id="GO:0034364">
    <property type="term" value="C:high-density lipoprotein particle"/>
    <property type="evidence" value="ECO:0007669"/>
    <property type="project" value="TreeGrafter"/>
</dbReference>
<protein>
    <recommendedName>
        <fullName evidence="10">Apolipoprotein C-I</fullName>
    </recommendedName>
</protein>
<dbReference type="AlphaFoldDB" id="A0A8T2NAA0"/>
<dbReference type="InterPro" id="IPR043081">
    <property type="entry name" value="ApoC-1_sf"/>
</dbReference>
<comment type="subcellular location">
    <subcellularLocation>
        <location evidence="1">Secreted</location>
    </subcellularLocation>
</comment>
<dbReference type="Proteomes" id="UP000824540">
    <property type="component" value="Unassembled WGS sequence"/>
</dbReference>
<dbReference type="Pfam" id="PF04691">
    <property type="entry name" value="ApoC-I"/>
    <property type="match status" value="1"/>
</dbReference>
<dbReference type="GO" id="GO:0005504">
    <property type="term" value="F:fatty acid binding"/>
    <property type="evidence" value="ECO:0007669"/>
    <property type="project" value="TreeGrafter"/>
</dbReference>
<reference evidence="8" key="1">
    <citation type="thesis" date="2021" institute="BYU ScholarsArchive" country="Provo, UT, USA">
        <title>Applications of and Algorithms for Genome Assembly and Genomic Analyses with an Emphasis on Marine Teleosts.</title>
        <authorList>
            <person name="Pickett B.D."/>
        </authorList>
    </citation>
    <scope>NUCLEOTIDE SEQUENCE</scope>
    <source>
        <strain evidence="8">HI-2016</strain>
    </source>
</reference>
<comment type="caution">
    <text evidence="8">The sequence shown here is derived from an EMBL/GenBank/DDBJ whole genome shotgun (WGS) entry which is preliminary data.</text>
</comment>
<accession>A0A8T2NAA0</accession>
<keyword evidence="6" id="KW-0445">Lipid transport</keyword>
<feature type="region of interest" description="Disordered" evidence="7">
    <location>
        <begin position="70"/>
        <end position="94"/>
    </location>
</feature>
<dbReference type="GO" id="GO:0034447">
    <property type="term" value="P:very-low-density lipoprotein particle clearance"/>
    <property type="evidence" value="ECO:0007669"/>
    <property type="project" value="TreeGrafter"/>
</dbReference>
<evidence type="ECO:0000256" key="2">
    <source>
        <dbReference type="ARBA" id="ARBA00009204"/>
    </source>
</evidence>
<dbReference type="EMBL" id="JAFBMS010000144">
    <property type="protein sequence ID" value="KAG9334612.1"/>
    <property type="molecule type" value="Genomic_DNA"/>
</dbReference>
<dbReference type="GO" id="GO:0004859">
    <property type="term" value="F:phospholipase inhibitor activity"/>
    <property type="evidence" value="ECO:0007669"/>
    <property type="project" value="TreeGrafter"/>
</dbReference>
<gene>
    <name evidence="8" type="ORF">JZ751_007435</name>
</gene>
<dbReference type="InterPro" id="IPR006781">
    <property type="entry name" value="ApoC-I"/>
</dbReference>
<organism evidence="8 9">
    <name type="scientific">Albula glossodonta</name>
    <name type="common">roundjaw bonefish</name>
    <dbReference type="NCBI Taxonomy" id="121402"/>
    <lineage>
        <taxon>Eukaryota</taxon>
        <taxon>Metazoa</taxon>
        <taxon>Chordata</taxon>
        <taxon>Craniata</taxon>
        <taxon>Vertebrata</taxon>
        <taxon>Euteleostomi</taxon>
        <taxon>Actinopterygii</taxon>
        <taxon>Neopterygii</taxon>
        <taxon>Teleostei</taxon>
        <taxon>Albuliformes</taxon>
        <taxon>Albulidae</taxon>
        <taxon>Albula</taxon>
    </lineage>
</organism>